<feature type="domain" description="PocR" evidence="1">
    <location>
        <begin position="19"/>
        <end position="105"/>
    </location>
</feature>
<comment type="caution">
    <text evidence="2">The sequence shown here is derived from an EMBL/GenBank/DDBJ whole genome shotgun (WGS) entry which is preliminary data.</text>
</comment>
<accession>S7TCR6</accession>
<dbReference type="EMBL" id="ATHI01000005">
    <property type="protein sequence ID" value="EPR35012.1"/>
    <property type="molecule type" value="Genomic_DNA"/>
</dbReference>
<evidence type="ECO:0000313" key="3">
    <source>
        <dbReference type="Proteomes" id="UP000014975"/>
    </source>
</evidence>
<keyword evidence="2" id="KW-0418">Kinase</keyword>
<dbReference type="eggNOG" id="COG4936">
    <property type="taxonomic scope" value="Bacteria"/>
</dbReference>
<proteinExistence type="predicted"/>
<dbReference type="Pfam" id="PF10114">
    <property type="entry name" value="PocR"/>
    <property type="match status" value="1"/>
</dbReference>
<name>S7TCR6_9BACT</name>
<keyword evidence="3" id="KW-1185">Reference proteome</keyword>
<evidence type="ECO:0000313" key="2">
    <source>
        <dbReference type="EMBL" id="EPR35012.1"/>
    </source>
</evidence>
<dbReference type="GO" id="GO:0016301">
    <property type="term" value="F:kinase activity"/>
    <property type="evidence" value="ECO:0007669"/>
    <property type="project" value="UniProtKB-KW"/>
</dbReference>
<dbReference type="STRING" id="1121439.dsat_2375"/>
<organism evidence="2 3">
    <name type="scientific">Alkalidesulfovibrio alkalitolerans DSM 16529</name>
    <dbReference type="NCBI Taxonomy" id="1121439"/>
    <lineage>
        <taxon>Bacteria</taxon>
        <taxon>Pseudomonadati</taxon>
        <taxon>Thermodesulfobacteriota</taxon>
        <taxon>Desulfovibrionia</taxon>
        <taxon>Desulfovibrionales</taxon>
        <taxon>Desulfovibrionaceae</taxon>
        <taxon>Alkalidesulfovibrio</taxon>
    </lineage>
</organism>
<evidence type="ECO:0000259" key="1">
    <source>
        <dbReference type="Pfam" id="PF10114"/>
    </source>
</evidence>
<dbReference type="AlphaFoldDB" id="S7TCR6"/>
<dbReference type="InterPro" id="IPR018771">
    <property type="entry name" value="PocR_dom"/>
</dbReference>
<protein>
    <submittedName>
        <fullName evidence="2">Transcriptional regulator, histidine kinase sensor</fullName>
    </submittedName>
</protein>
<reference evidence="2 3" key="1">
    <citation type="journal article" date="2013" name="Genome Announc.">
        <title>Draft genome sequences for three mercury-methylating, sulfate-reducing bacteria.</title>
        <authorList>
            <person name="Brown S.D."/>
            <person name="Hurt R.A.Jr."/>
            <person name="Gilmour C.C."/>
            <person name="Elias D.A."/>
        </authorList>
    </citation>
    <scope>NUCLEOTIDE SEQUENCE [LARGE SCALE GENOMIC DNA]</scope>
    <source>
        <strain evidence="2 3">DSM 16529</strain>
    </source>
</reference>
<dbReference type="PATRIC" id="fig|1121439.3.peg.770"/>
<keyword evidence="2" id="KW-0808">Transferase</keyword>
<gene>
    <name evidence="2" type="ORF">dsat_2375</name>
</gene>
<sequence length="167" mass="17503">MDMLRERFGADLLRLEKLLHERYGMNAAAFDANGARVTTFVNWGNSLCPVIKDNPASASAICAVANGHFMRQARETGLPVSGECDAGLCKFCVPVKVNGDFLGVVGGCGRLPASGEVDTLCIASANGLSGEKIGILAQDCRPITDDELAEAVALARDQVSRMTSGAA</sequence>
<dbReference type="Proteomes" id="UP000014975">
    <property type="component" value="Unassembled WGS sequence"/>
</dbReference>